<evidence type="ECO:0000313" key="5">
    <source>
        <dbReference type="Proteomes" id="UP000289372"/>
    </source>
</evidence>
<dbReference type="EMBL" id="JZUY01000017">
    <property type="protein sequence ID" value="KLC11509.1"/>
    <property type="molecule type" value="Genomic_DNA"/>
</dbReference>
<dbReference type="Proteomes" id="UP000035369">
    <property type="component" value="Unassembled WGS sequence"/>
</dbReference>
<organism evidence="2 6">
    <name type="scientific">Xanthomonas perforans</name>
    <dbReference type="NCBI Taxonomy" id="442694"/>
    <lineage>
        <taxon>Bacteria</taxon>
        <taxon>Pseudomonadati</taxon>
        <taxon>Pseudomonadota</taxon>
        <taxon>Gammaproteobacteria</taxon>
        <taxon>Lysobacterales</taxon>
        <taxon>Lysobacteraceae</taxon>
        <taxon>Xanthomonas</taxon>
    </lineage>
</organism>
<dbReference type="Proteomes" id="UP000289372">
    <property type="component" value="Unassembled WGS sequence"/>
</dbReference>
<keyword evidence="4" id="KW-1185">Reference proteome</keyword>
<evidence type="ECO:0000313" key="3">
    <source>
        <dbReference type="EMBL" id="RXD50425.1"/>
    </source>
</evidence>
<dbReference type="Proteomes" id="UP000471082">
    <property type="component" value="Unassembled WGS sequence"/>
</dbReference>
<proteinExistence type="predicted"/>
<evidence type="ECO:0000313" key="2">
    <source>
        <dbReference type="EMBL" id="NEL76240.1"/>
    </source>
</evidence>
<gene>
    <name evidence="3" type="ORF">DB769_18965</name>
    <name evidence="2" type="ORF">G3W61_08240</name>
    <name evidence="1" type="ORF">XP315_00635</name>
</gene>
<dbReference type="EMBL" id="JAAGYU010000027">
    <property type="protein sequence ID" value="NEL76240.1"/>
    <property type="molecule type" value="Genomic_DNA"/>
</dbReference>
<evidence type="ECO:0000313" key="6">
    <source>
        <dbReference type="Proteomes" id="UP000471082"/>
    </source>
</evidence>
<dbReference type="RefSeq" id="WP_017165087.1">
    <property type="nucleotide sequence ID" value="NZ_CP116309.1"/>
</dbReference>
<evidence type="ECO:0000313" key="1">
    <source>
        <dbReference type="EMBL" id="KLC11509.1"/>
    </source>
</evidence>
<sequence>MTKFEVLTLLIALLAVVPAVLALIRQSAQRKRMDQLEDAQLRQNRATAALHEKQLELLLSSDAGRASAHVKLDLYRDNKTYRFRVTNVGSAQARNVQVKIIAGKEEHDPIAGTDYDSKFPAPVLEPGSSISFYAAIYLDSPSAYNALLTWEDPYGKKAENTTYVTL</sequence>
<dbReference type="AlphaFoldDB" id="A0A6P0FBB0"/>
<comment type="caution">
    <text evidence="2">The sequence shown here is derived from an EMBL/GenBank/DDBJ whole genome shotgun (WGS) entry which is preliminary data.</text>
</comment>
<accession>A0A6P0FBB0</accession>
<reference evidence="2 6" key="3">
    <citation type="submission" date="2019-11" db="EMBL/GenBank/DDBJ databases">
        <title>Genome-resolved metagenomics to study the prevalence of co-infection and intraspecific heterogeneity among plant pathogen metapopulations.</title>
        <authorList>
            <person name="Newberry E."/>
            <person name="Bhandari R."/>
            <person name="Kemble J."/>
            <person name="Sikora E."/>
            <person name="Potnis N."/>
        </authorList>
    </citation>
    <scope>NUCLEOTIDE SEQUENCE [LARGE SCALE GENOMIC DNA]</scope>
    <source>
        <strain evidence="2">Xp_Tom_Tuscaloosa_18b</strain>
    </source>
</reference>
<reference evidence="1 4" key="1">
    <citation type="submission" date="2015-02" db="EMBL/GenBank/DDBJ databases">
        <title>Whole genome sequencing of multiple isolates of three species of pepper and tomato-infecting xanthomonads reveals genetic diversity in field strains and pinpoints effectors responsible for host specificity.</title>
        <authorList>
            <person name="Schwartz A."/>
            <person name="Dahlbeck D."/>
            <person name="Staskawicz B."/>
            <person name="Bart R."/>
            <person name="Potnis N."/>
            <person name="Minsavage G."/>
            <person name="Timilsina S."/>
            <person name="Goss E."/>
            <person name="Jones J."/>
            <person name="Vallad G."/>
            <person name="Barak J."/>
            <person name="Miller S."/>
            <person name="Ritchie D."/>
            <person name="Martins J.Jr."/>
            <person name="Patane J.S."/>
            <person name="Setubal J.C."/>
        </authorList>
    </citation>
    <scope>NUCLEOTIDE SEQUENCE [LARGE SCALE GENOMIC DNA]</scope>
    <source>
        <strain evidence="1 4">Xp3-15</strain>
    </source>
</reference>
<evidence type="ECO:0000313" key="4">
    <source>
        <dbReference type="Proteomes" id="UP000035369"/>
    </source>
</evidence>
<protein>
    <submittedName>
        <fullName evidence="2">Uncharacterized protein</fullName>
    </submittedName>
</protein>
<dbReference type="EMBL" id="PUUL01000123">
    <property type="protein sequence ID" value="RXD50425.1"/>
    <property type="molecule type" value="Genomic_DNA"/>
</dbReference>
<name>A0A6P0FBB0_XANPE</name>
<reference evidence="3 5" key="2">
    <citation type="submission" date="2018-02" db="EMBL/GenBank/DDBJ databases">
        <title>Characterization of Xanthomonas diversity in transplant houses and field plants.</title>
        <authorList>
            <person name="Abrahamian P."/>
            <person name="Timilsina S."/>
            <person name="Minsavage G.V."/>
            <person name="Goss E.M."/>
            <person name="Jones J.B."/>
            <person name="Vallad G.E."/>
        </authorList>
    </citation>
    <scope>NUCLEOTIDE SEQUENCE [LARGE SCALE GENOMIC DNA]</scope>
    <source>
        <strain evidence="3 5">GEV2132</strain>
    </source>
</reference>